<accession>A0ABR2FEJ0</accession>
<evidence type="ECO:0000313" key="1">
    <source>
        <dbReference type="EMBL" id="KAK8579357.1"/>
    </source>
</evidence>
<evidence type="ECO:0000313" key="2">
    <source>
        <dbReference type="Proteomes" id="UP001472677"/>
    </source>
</evidence>
<dbReference type="EMBL" id="JBBPBM010000006">
    <property type="protein sequence ID" value="KAK8579357.1"/>
    <property type="molecule type" value="Genomic_DNA"/>
</dbReference>
<proteinExistence type="predicted"/>
<keyword evidence="2" id="KW-1185">Reference proteome</keyword>
<organism evidence="1 2">
    <name type="scientific">Hibiscus sabdariffa</name>
    <name type="common">roselle</name>
    <dbReference type="NCBI Taxonomy" id="183260"/>
    <lineage>
        <taxon>Eukaryota</taxon>
        <taxon>Viridiplantae</taxon>
        <taxon>Streptophyta</taxon>
        <taxon>Embryophyta</taxon>
        <taxon>Tracheophyta</taxon>
        <taxon>Spermatophyta</taxon>
        <taxon>Magnoliopsida</taxon>
        <taxon>eudicotyledons</taxon>
        <taxon>Gunneridae</taxon>
        <taxon>Pentapetalae</taxon>
        <taxon>rosids</taxon>
        <taxon>malvids</taxon>
        <taxon>Malvales</taxon>
        <taxon>Malvaceae</taxon>
        <taxon>Malvoideae</taxon>
        <taxon>Hibiscus</taxon>
    </lineage>
</organism>
<sequence>MSHFVIGGPLVGPNGELMSCDACMHATSGFLSGPRPWVGSLPLSLSFSSTFVGACPQVRELPNALARDNGL</sequence>
<gene>
    <name evidence="1" type="ORF">V6N12_069683</name>
</gene>
<comment type="caution">
    <text evidence="1">The sequence shown here is derived from an EMBL/GenBank/DDBJ whole genome shotgun (WGS) entry which is preliminary data.</text>
</comment>
<protein>
    <submittedName>
        <fullName evidence="1">Uncharacterized protein</fullName>
    </submittedName>
</protein>
<dbReference type="Proteomes" id="UP001472677">
    <property type="component" value="Unassembled WGS sequence"/>
</dbReference>
<reference evidence="1 2" key="1">
    <citation type="journal article" date="2024" name="G3 (Bethesda)">
        <title>Genome assembly of Hibiscus sabdariffa L. provides insights into metabolisms of medicinal natural products.</title>
        <authorList>
            <person name="Kim T."/>
        </authorList>
    </citation>
    <scope>NUCLEOTIDE SEQUENCE [LARGE SCALE GENOMIC DNA]</scope>
    <source>
        <strain evidence="1">TK-2024</strain>
        <tissue evidence="1">Old leaves</tissue>
    </source>
</reference>
<name>A0ABR2FEJ0_9ROSI</name>